<reference evidence="1" key="1">
    <citation type="submission" date="2020-05" db="EMBL/GenBank/DDBJ databases">
        <authorList>
            <person name="Chiriac C."/>
            <person name="Salcher M."/>
            <person name="Ghai R."/>
            <person name="Kavagutti S V."/>
        </authorList>
    </citation>
    <scope>NUCLEOTIDE SEQUENCE</scope>
</reference>
<organism evidence="1">
    <name type="scientific">uncultured Caudovirales phage</name>
    <dbReference type="NCBI Taxonomy" id="2100421"/>
    <lineage>
        <taxon>Viruses</taxon>
        <taxon>Duplodnaviria</taxon>
        <taxon>Heunggongvirae</taxon>
        <taxon>Uroviricota</taxon>
        <taxon>Caudoviricetes</taxon>
        <taxon>Peduoviridae</taxon>
        <taxon>Maltschvirus</taxon>
        <taxon>Maltschvirus maltsch</taxon>
    </lineage>
</organism>
<evidence type="ECO:0000313" key="2">
    <source>
        <dbReference type="EMBL" id="CAB5226881.1"/>
    </source>
</evidence>
<sequence>MKDLKNARPCSNGDSAKALGIARILKNSDPAGYAHISLIELAYRMVCYEVRREPEINEPETGMDGLPFWSN</sequence>
<gene>
    <name evidence="2" type="ORF">UFOVP1516_49</name>
    <name evidence="1" type="ORF">UFOVP887_86</name>
</gene>
<evidence type="ECO:0000313" key="1">
    <source>
        <dbReference type="EMBL" id="CAB4169276.1"/>
    </source>
</evidence>
<name>A0A6J5PHB2_9CAUD</name>
<accession>A0A6J5PHB2</accession>
<protein>
    <submittedName>
        <fullName evidence="1">Uncharacterized protein</fullName>
    </submittedName>
</protein>
<proteinExistence type="predicted"/>
<dbReference type="EMBL" id="LR796837">
    <property type="protein sequence ID" value="CAB4169276.1"/>
    <property type="molecule type" value="Genomic_DNA"/>
</dbReference>
<dbReference type="EMBL" id="LR798364">
    <property type="protein sequence ID" value="CAB5226881.1"/>
    <property type="molecule type" value="Genomic_DNA"/>
</dbReference>